<protein>
    <submittedName>
        <fullName evidence="2">Uncharacterized protein</fullName>
    </submittedName>
</protein>
<gene>
    <name evidence="2" type="ORF">FOB64_004213</name>
</gene>
<name>A0A8H6F2Z6_CANAX</name>
<reference evidence="2 3" key="1">
    <citation type="submission" date="2020-03" db="EMBL/GenBank/DDBJ databases">
        <title>FDA dAtabase for Regulatory Grade micrObial Sequences (FDA-ARGOS): Supporting development and validation of Infectious Disease Dx tests.</title>
        <authorList>
            <person name="Campos J."/>
            <person name="Goldberg B."/>
            <person name="Tallon L."/>
            <person name="Sadzewicz L."/>
            <person name="Vavikolanu K."/>
            <person name="Mehta A."/>
            <person name="Aluvathingal J."/>
            <person name="Nadendla S."/>
            <person name="Nandy P."/>
            <person name="Geyer C."/>
            <person name="Yan Y."/>
            <person name="Sichtig H."/>
        </authorList>
    </citation>
    <scope>NUCLEOTIDE SEQUENCE [LARGE SCALE GENOMIC DNA]</scope>
    <source>
        <strain evidence="2 3">FDAARGOS_656</strain>
    </source>
</reference>
<dbReference type="Proteomes" id="UP000536275">
    <property type="component" value="Unassembled WGS sequence"/>
</dbReference>
<comment type="caution">
    <text evidence="2">The sequence shown here is derived from an EMBL/GenBank/DDBJ whole genome shotgun (WGS) entry which is preliminary data.</text>
</comment>
<accession>A0A8H6F2Z6</accession>
<sequence length="263" mass="30723">MPESSQTASSSTTAGASATTGTTGIPLTNFNYYFLLKTENIEPLIDIVNRINKEINDNQNLIHSLCLQIDNHGKFPDTIASSTNTNDNSSTSIDDPLRYLLEEKYNITRSPNLSSTNTTTNLEDYKQSLINDITQLRQLQQSKNLKNRQFLSIIEDYEQELNTFILPNLRNLIINNLDSNKHQKSKKSKTSKDILLIRKQFFMIEKLIYEKYEKYIIRLWKLIKFIKLLNKFMIKLKQQQLKQKQLEMIQEVKELKLQLQEIK</sequence>
<evidence type="ECO:0000313" key="3">
    <source>
        <dbReference type="Proteomes" id="UP000536275"/>
    </source>
</evidence>
<feature type="region of interest" description="Disordered" evidence="1">
    <location>
        <begin position="1"/>
        <end position="20"/>
    </location>
</feature>
<dbReference type="SMR" id="A0A8H6F2Z6"/>
<organism evidence="2 3">
    <name type="scientific">Candida albicans</name>
    <name type="common">Yeast</name>
    <dbReference type="NCBI Taxonomy" id="5476"/>
    <lineage>
        <taxon>Eukaryota</taxon>
        <taxon>Fungi</taxon>
        <taxon>Dikarya</taxon>
        <taxon>Ascomycota</taxon>
        <taxon>Saccharomycotina</taxon>
        <taxon>Pichiomycetes</taxon>
        <taxon>Debaryomycetaceae</taxon>
        <taxon>Candida/Lodderomyces clade</taxon>
        <taxon>Candida</taxon>
    </lineage>
</organism>
<feature type="compositionally biased region" description="Low complexity" evidence="1">
    <location>
        <begin position="7"/>
        <end position="20"/>
    </location>
</feature>
<evidence type="ECO:0000256" key="1">
    <source>
        <dbReference type="SAM" id="MobiDB-lite"/>
    </source>
</evidence>
<proteinExistence type="predicted"/>
<dbReference type="EMBL" id="JABWAD010000055">
    <property type="protein sequence ID" value="KAF6066746.1"/>
    <property type="molecule type" value="Genomic_DNA"/>
</dbReference>
<dbReference type="AlphaFoldDB" id="A0A8H6F2Z6"/>
<evidence type="ECO:0000313" key="2">
    <source>
        <dbReference type="EMBL" id="KAF6066746.1"/>
    </source>
</evidence>